<evidence type="ECO:0000313" key="1">
    <source>
        <dbReference type="EMBL" id="CQD15173.1"/>
    </source>
</evidence>
<evidence type="ECO:0000313" key="2">
    <source>
        <dbReference type="Proteomes" id="UP000199251"/>
    </source>
</evidence>
<dbReference type="RefSeq" id="WP_090602918.1">
    <property type="nucleotide sequence ID" value="NZ_CTEE01000001.1"/>
</dbReference>
<dbReference type="Gene3D" id="2.30.110.10">
    <property type="entry name" value="Electron Transport, Fmn-binding Protein, Chain A"/>
    <property type="match status" value="1"/>
</dbReference>
<dbReference type="Proteomes" id="UP000199251">
    <property type="component" value="Unassembled WGS sequence"/>
</dbReference>
<dbReference type="InterPro" id="IPR012349">
    <property type="entry name" value="Split_barrel_FMN-bd"/>
</dbReference>
<dbReference type="STRING" id="141349.BN1232_03239"/>
<organism evidence="1 2">
    <name type="scientific">Mycobacterium lentiflavum</name>
    <dbReference type="NCBI Taxonomy" id="141349"/>
    <lineage>
        <taxon>Bacteria</taxon>
        <taxon>Bacillati</taxon>
        <taxon>Actinomycetota</taxon>
        <taxon>Actinomycetes</taxon>
        <taxon>Mycobacteriales</taxon>
        <taxon>Mycobacteriaceae</taxon>
        <taxon>Mycobacterium</taxon>
        <taxon>Mycobacterium simiae complex</taxon>
    </lineage>
</organism>
<dbReference type="OrthoDB" id="7062584at2"/>
<gene>
    <name evidence="1" type="ORF">BN1232_03239</name>
</gene>
<dbReference type="SUPFAM" id="SSF50475">
    <property type="entry name" value="FMN-binding split barrel"/>
    <property type="match status" value="1"/>
</dbReference>
<sequence length="147" mass="16325">MTNQTQTDDGAIILPAHECWDLLSSVTLGRLVTSVDGHPQIFPVNYAVQRRTILFRTAAGTKLVSAAINNEVVFEVDDHNVAGGWSVIVRGTARSLRSDEDIEDAERAQVLPWTTSEKSHYVRVIPELVTGRRFQFGSPPMEQSIHI</sequence>
<dbReference type="AlphaFoldDB" id="A0A0E4GYM6"/>
<dbReference type="InterPro" id="IPR024747">
    <property type="entry name" value="Pyridox_Oxase-rel"/>
</dbReference>
<protein>
    <submittedName>
        <fullName evidence="1">Pyridoxamine 5'-phosphate oxidase</fullName>
    </submittedName>
</protein>
<dbReference type="Pfam" id="PF12900">
    <property type="entry name" value="Pyridox_ox_2"/>
    <property type="match status" value="1"/>
</dbReference>
<accession>A0A0E4GYM6</accession>
<name>A0A0E4GYM6_MYCLN</name>
<proteinExistence type="predicted"/>
<dbReference type="EMBL" id="CTEE01000001">
    <property type="protein sequence ID" value="CQD15173.1"/>
    <property type="molecule type" value="Genomic_DNA"/>
</dbReference>
<reference evidence="1 2" key="1">
    <citation type="submission" date="2015-03" db="EMBL/GenBank/DDBJ databases">
        <authorList>
            <person name="Urmite Genomes"/>
        </authorList>
    </citation>
    <scope>NUCLEOTIDE SEQUENCE [LARGE SCALE GENOMIC DNA]</scope>
    <source>
        <strain evidence="1 2">CSUR P1491</strain>
    </source>
</reference>